<organism evidence="4 6">
    <name type="scientific">Pseudomonas tohonis</name>
    <dbReference type="NCBI Taxonomy" id="2725477"/>
    <lineage>
        <taxon>Bacteria</taxon>
        <taxon>Pseudomonadati</taxon>
        <taxon>Pseudomonadota</taxon>
        <taxon>Gammaproteobacteria</taxon>
        <taxon>Pseudomonadales</taxon>
        <taxon>Pseudomonadaceae</taxon>
        <taxon>Pseudomonas</taxon>
    </lineage>
</organism>
<dbReference type="GO" id="GO:0000976">
    <property type="term" value="F:transcription cis-regulatory region binding"/>
    <property type="evidence" value="ECO:0007669"/>
    <property type="project" value="TreeGrafter"/>
</dbReference>
<dbReference type="Pfam" id="PF00440">
    <property type="entry name" value="TetR_N"/>
    <property type="match status" value="1"/>
</dbReference>
<dbReference type="KEGG" id="ptw:TUM18999_36150"/>
<dbReference type="SUPFAM" id="SSF48498">
    <property type="entry name" value="Tetracyclin repressor-like, C-terminal domain"/>
    <property type="match status" value="1"/>
</dbReference>
<dbReference type="PROSITE" id="PS50977">
    <property type="entry name" value="HTH_TETR_2"/>
    <property type="match status" value="1"/>
</dbReference>
<evidence type="ECO:0000259" key="3">
    <source>
        <dbReference type="PROSITE" id="PS50977"/>
    </source>
</evidence>
<keyword evidence="1 2" id="KW-0238">DNA-binding</keyword>
<dbReference type="Proteomes" id="UP001054892">
    <property type="component" value="Unassembled WGS sequence"/>
</dbReference>
<dbReference type="SUPFAM" id="SSF46689">
    <property type="entry name" value="Homeodomain-like"/>
    <property type="match status" value="1"/>
</dbReference>
<name>A0A6J4E8Y4_9PSED</name>
<dbReference type="GO" id="GO:0003700">
    <property type="term" value="F:DNA-binding transcription factor activity"/>
    <property type="evidence" value="ECO:0007669"/>
    <property type="project" value="TreeGrafter"/>
</dbReference>
<dbReference type="InterPro" id="IPR009057">
    <property type="entry name" value="Homeodomain-like_sf"/>
</dbReference>
<dbReference type="InterPro" id="IPR050109">
    <property type="entry name" value="HTH-type_TetR-like_transc_reg"/>
</dbReference>
<evidence type="ECO:0000313" key="5">
    <source>
        <dbReference type="EMBL" id="GJN54746.1"/>
    </source>
</evidence>
<evidence type="ECO:0000256" key="2">
    <source>
        <dbReference type="PROSITE-ProRule" id="PRU00335"/>
    </source>
</evidence>
<dbReference type="AlphaFoldDB" id="A0A6J4E8Y4"/>
<evidence type="ECO:0000313" key="4">
    <source>
        <dbReference type="EMBL" id="BCG25424.1"/>
    </source>
</evidence>
<evidence type="ECO:0000256" key="1">
    <source>
        <dbReference type="ARBA" id="ARBA00023125"/>
    </source>
</evidence>
<dbReference type="PANTHER" id="PTHR30055">
    <property type="entry name" value="HTH-TYPE TRANSCRIPTIONAL REGULATOR RUTR"/>
    <property type="match status" value="1"/>
</dbReference>
<proteinExistence type="predicted"/>
<feature type="domain" description="HTH tetR-type" evidence="3">
    <location>
        <begin position="9"/>
        <end position="69"/>
    </location>
</feature>
<dbReference type="PRINTS" id="PR00455">
    <property type="entry name" value="HTHTETR"/>
</dbReference>
<sequence>MRPERVMRLPPRERIIDAAQELFFNEGITRVTVDAIAAKAESTKMTVYRHFESKDALVLEWIRLHIEQYQDIFERLAQAHPDDARAQLLGFARFIADDLSTSSYRGCSFTNVIAEIPDDQHPARVLIEAHKQAQFRRLATLCEEAGLADAQEVAEELTYLMEGAQIVSQNKGIERVGEKLLRMVRKKIGA</sequence>
<dbReference type="EMBL" id="AP023189">
    <property type="protein sequence ID" value="BCG25424.1"/>
    <property type="molecule type" value="Genomic_DNA"/>
</dbReference>
<feature type="DNA-binding region" description="H-T-H motif" evidence="2">
    <location>
        <begin position="32"/>
        <end position="51"/>
    </location>
</feature>
<keyword evidence="7" id="KW-1185">Reference proteome</keyword>
<protein>
    <submittedName>
        <fullName evidence="4">TetR family transcriptional regulator</fullName>
    </submittedName>
</protein>
<dbReference type="RefSeq" id="WP_173177420.1">
    <property type="nucleotide sequence ID" value="NZ_AP023189.1"/>
</dbReference>
<dbReference type="Proteomes" id="UP000509383">
    <property type="component" value="Chromosome"/>
</dbReference>
<dbReference type="InterPro" id="IPR036271">
    <property type="entry name" value="Tet_transcr_reg_TetR-rel_C_sf"/>
</dbReference>
<evidence type="ECO:0000313" key="7">
    <source>
        <dbReference type="Proteomes" id="UP001054892"/>
    </source>
</evidence>
<gene>
    <name evidence="4" type="ORF">TUM18999_36150</name>
    <name evidence="5" type="ORF">TUM20286_44980</name>
</gene>
<dbReference type="EMBL" id="BQKM01000013">
    <property type="protein sequence ID" value="GJN54746.1"/>
    <property type="molecule type" value="Genomic_DNA"/>
</dbReference>
<reference evidence="4 6" key="1">
    <citation type="submission" date="2020-05" db="EMBL/GenBank/DDBJ databases">
        <title>Characterization of novel class B3 metallo-beta-lactamase from novel Pseudomonas species.</title>
        <authorList>
            <person name="Yamada K."/>
            <person name="Aoki K."/>
            <person name="Ishii Y."/>
        </authorList>
    </citation>
    <scope>NUCLEOTIDE SEQUENCE [LARGE SCALE GENOMIC DNA]</scope>
    <source>
        <strain evidence="4 6">TUM18999</strain>
        <strain evidence="5 7">TUM20286</strain>
    </source>
</reference>
<dbReference type="PANTHER" id="PTHR30055:SF200">
    <property type="entry name" value="HTH-TYPE TRANSCRIPTIONAL REPRESSOR BDCR"/>
    <property type="match status" value="1"/>
</dbReference>
<evidence type="ECO:0000313" key="6">
    <source>
        <dbReference type="Proteomes" id="UP000509383"/>
    </source>
</evidence>
<dbReference type="Gene3D" id="1.10.357.10">
    <property type="entry name" value="Tetracycline Repressor, domain 2"/>
    <property type="match status" value="1"/>
</dbReference>
<dbReference type="InterPro" id="IPR001647">
    <property type="entry name" value="HTH_TetR"/>
</dbReference>
<accession>A0A6J4E8Y4</accession>